<dbReference type="GO" id="GO:0016779">
    <property type="term" value="F:nucleotidyltransferase activity"/>
    <property type="evidence" value="ECO:0007669"/>
    <property type="project" value="UniProtKB-KW"/>
</dbReference>
<dbReference type="Pfam" id="PF02272">
    <property type="entry name" value="DHHA1"/>
    <property type="match status" value="1"/>
</dbReference>
<evidence type="ECO:0000256" key="4">
    <source>
        <dbReference type="ARBA" id="ARBA00022723"/>
    </source>
</evidence>
<evidence type="ECO:0000256" key="5">
    <source>
        <dbReference type="ARBA" id="ARBA00022741"/>
    </source>
</evidence>
<dbReference type="GO" id="GO:0000166">
    <property type="term" value="F:nucleotide binding"/>
    <property type="evidence" value="ECO:0007669"/>
    <property type="project" value="UniProtKB-KW"/>
</dbReference>
<keyword evidence="4" id="KW-0479">Metal-binding</keyword>
<dbReference type="InterPro" id="IPR038763">
    <property type="entry name" value="DHH_sf"/>
</dbReference>
<keyword evidence="7" id="KW-0694">RNA-binding</keyword>
<feature type="domain" description="DHHA1" evidence="9">
    <location>
        <begin position="226"/>
        <end position="302"/>
    </location>
</feature>
<dbReference type="EMBL" id="UINC01100045">
    <property type="protein sequence ID" value="SVC59784.1"/>
    <property type="molecule type" value="Genomic_DNA"/>
</dbReference>
<evidence type="ECO:0000259" key="9">
    <source>
        <dbReference type="Pfam" id="PF02272"/>
    </source>
</evidence>
<protein>
    <recommendedName>
        <fullName evidence="11">DHHA1 domain-containing protein</fullName>
    </recommendedName>
</protein>
<evidence type="ECO:0000259" key="8">
    <source>
        <dbReference type="Pfam" id="PF01368"/>
    </source>
</evidence>
<feature type="domain" description="DDH" evidence="8">
    <location>
        <begin position="3"/>
        <end position="145"/>
    </location>
</feature>
<keyword evidence="6" id="KW-0460">Magnesium</keyword>
<dbReference type="PANTHER" id="PTHR47788">
    <property type="entry name" value="POLYA POLYMERASE"/>
    <property type="match status" value="1"/>
</dbReference>
<dbReference type="PANTHER" id="PTHR47788:SF1">
    <property type="entry name" value="A-ADDING TRNA NUCLEOTIDYLTRANSFERASE"/>
    <property type="match status" value="1"/>
</dbReference>
<evidence type="ECO:0000256" key="1">
    <source>
        <dbReference type="ARBA" id="ARBA00001946"/>
    </source>
</evidence>
<dbReference type="InterPro" id="IPR001667">
    <property type="entry name" value="DDH_dom"/>
</dbReference>
<sequence length="339" mass="37715">MQVITTHLNADFDCLASMMAAKILYPQAHMVFPGSTERLVEIFLKEESHSLEFTRIKDIPLDQVRLLVVVDTHTAERIGVFSPLLDNSQVEVHIYDHHPDPQLDFKAGRKIIKKRGATTTILHEVLLEKNMPLTSEECTLMVLGIYQDTHSLVSVSTTPEDLTAAGDLIKRGADLNRVSSYMRQKLNSEQLDIFNGMLSSLENHLINGVEVSLTTASSDHFVRDLAYVVQNVMDLENLSAVFALIRLDKRIYLIARSSIPEVNVAELAQVFGGGGHESAASATIKELTLVQAKEKLLGNLESLVQPLSRIRDIMHAPAIVVDVDEPIQSVEKKLTLYNL</sequence>
<dbReference type="Pfam" id="PF01368">
    <property type="entry name" value="DHH"/>
    <property type="match status" value="1"/>
</dbReference>
<organism evidence="10">
    <name type="scientific">marine metagenome</name>
    <dbReference type="NCBI Taxonomy" id="408172"/>
    <lineage>
        <taxon>unclassified sequences</taxon>
        <taxon>metagenomes</taxon>
        <taxon>ecological metagenomes</taxon>
    </lineage>
</organism>
<evidence type="ECO:0000256" key="3">
    <source>
        <dbReference type="ARBA" id="ARBA00022695"/>
    </source>
</evidence>
<dbReference type="InterPro" id="IPR052390">
    <property type="entry name" value="tRNA_nt/polyA_polymerase"/>
</dbReference>
<keyword evidence="2" id="KW-0819">tRNA processing</keyword>
<evidence type="ECO:0008006" key="11">
    <source>
        <dbReference type="Google" id="ProtNLM"/>
    </source>
</evidence>
<keyword evidence="3" id="KW-0548">Nucleotidyltransferase</keyword>
<dbReference type="SUPFAM" id="SSF64182">
    <property type="entry name" value="DHH phosphoesterases"/>
    <property type="match status" value="1"/>
</dbReference>
<dbReference type="InterPro" id="IPR003156">
    <property type="entry name" value="DHHA1_dom"/>
</dbReference>
<proteinExistence type="predicted"/>
<gene>
    <name evidence="10" type="ORF">METZ01_LOCUS312638</name>
</gene>
<dbReference type="AlphaFoldDB" id="A0A382NEZ8"/>
<evidence type="ECO:0000256" key="7">
    <source>
        <dbReference type="ARBA" id="ARBA00022884"/>
    </source>
</evidence>
<feature type="non-terminal residue" evidence="10">
    <location>
        <position position="339"/>
    </location>
</feature>
<evidence type="ECO:0000256" key="6">
    <source>
        <dbReference type="ARBA" id="ARBA00022842"/>
    </source>
</evidence>
<evidence type="ECO:0000313" key="10">
    <source>
        <dbReference type="EMBL" id="SVC59784.1"/>
    </source>
</evidence>
<keyword evidence="3" id="KW-0808">Transferase</keyword>
<accession>A0A382NEZ8</accession>
<comment type="cofactor">
    <cofactor evidence="1">
        <name>Mg(2+)</name>
        <dbReference type="ChEBI" id="CHEBI:18420"/>
    </cofactor>
</comment>
<keyword evidence="5" id="KW-0547">Nucleotide-binding</keyword>
<evidence type="ECO:0000256" key="2">
    <source>
        <dbReference type="ARBA" id="ARBA00022694"/>
    </source>
</evidence>
<reference evidence="10" key="1">
    <citation type="submission" date="2018-05" db="EMBL/GenBank/DDBJ databases">
        <authorList>
            <person name="Lanie J.A."/>
            <person name="Ng W.-L."/>
            <person name="Kazmierczak K.M."/>
            <person name="Andrzejewski T.M."/>
            <person name="Davidsen T.M."/>
            <person name="Wayne K.J."/>
            <person name="Tettelin H."/>
            <person name="Glass J.I."/>
            <person name="Rusch D."/>
            <person name="Podicherti R."/>
            <person name="Tsui H.-C.T."/>
            <person name="Winkler M.E."/>
        </authorList>
    </citation>
    <scope>NUCLEOTIDE SEQUENCE</scope>
</reference>
<dbReference type="Gene3D" id="3.10.310.30">
    <property type="match status" value="1"/>
</dbReference>
<dbReference type="Gene3D" id="3.90.1640.10">
    <property type="entry name" value="inorganic pyrophosphatase (n-terminal core)"/>
    <property type="match status" value="1"/>
</dbReference>
<name>A0A382NEZ8_9ZZZZ</name>
<dbReference type="GO" id="GO:0003723">
    <property type="term" value="F:RNA binding"/>
    <property type="evidence" value="ECO:0007669"/>
    <property type="project" value="UniProtKB-KW"/>
</dbReference>
<dbReference type="GO" id="GO:0046872">
    <property type="term" value="F:metal ion binding"/>
    <property type="evidence" value="ECO:0007669"/>
    <property type="project" value="UniProtKB-KW"/>
</dbReference>
<dbReference type="GO" id="GO:0008033">
    <property type="term" value="P:tRNA processing"/>
    <property type="evidence" value="ECO:0007669"/>
    <property type="project" value="UniProtKB-KW"/>
</dbReference>